<organism evidence="1 2">
    <name type="scientific">Fimbriiglobus ruber</name>
    <dbReference type="NCBI Taxonomy" id="1908690"/>
    <lineage>
        <taxon>Bacteria</taxon>
        <taxon>Pseudomonadati</taxon>
        <taxon>Planctomycetota</taxon>
        <taxon>Planctomycetia</taxon>
        <taxon>Gemmatales</taxon>
        <taxon>Gemmataceae</taxon>
        <taxon>Fimbriiglobus</taxon>
    </lineage>
</organism>
<name>A0A225E666_9BACT</name>
<dbReference type="Proteomes" id="UP000214646">
    <property type="component" value="Unassembled WGS sequence"/>
</dbReference>
<dbReference type="AlphaFoldDB" id="A0A225E666"/>
<dbReference type="EMBL" id="NIDE01000002">
    <property type="protein sequence ID" value="OWK45596.1"/>
    <property type="molecule type" value="Genomic_DNA"/>
</dbReference>
<proteinExistence type="predicted"/>
<comment type="caution">
    <text evidence="1">The sequence shown here is derived from an EMBL/GenBank/DDBJ whole genome shotgun (WGS) entry which is preliminary data.</text>
</comment>
<keyword evidence="2" id="KW-1185">Reference proteome</keyword>
<evidence type="ECO:0000313" key="1">
    <source>
        <dbReference type="EMBL" id="OWK45596.1"/>
    </source>
</evidence>
<evidence type="ECO:0000313" key="2">
    <source>
        <dbReference type="Proteomes" id="UP000214646"/>
    </source>
</evidence>
<reference evidence="2" key="1">
    <citation type="submission" date="2017-06" db="EMBL/GenBank/DDBJ databases">
        <title>Genome analysis of Fimbriiglobus ruber SP5, the first member of the order Planctomycetales with confirmed chitinolytic capability.</title>
        <authorList>
            <person name="Ravin N.V."/>
            <person name="Rakitin A.L."/>
            <person name="Ivanova A.A."/>
            <person name="Beletsky A.V."/>
            <person name="Kulichevskaya I.S."/>
            <person name="Mardanov A.V."/>
            <person name="Dedysh S.N."/>
        </authorList>
    </citation>
    <scope>NUCLEOTIDE SEQUENCE [LARGE SCALE GENOMIC DNA]</scope>
    <source>
        <strain evidence="2">SP5</strain>
    </source>
</reference>
<gene>
    <name evidence="1" type="ORF">FRUB_01927</name>
</gene>
<protein>
    <submittedName>
        <fullName evidence="1">Uncharacterized protein</fullName>
    </submittedName>
</protein>
<sequence>MVQKFVRVNLPEVYHTYAAGPKYSGESPMVPRENEAEAVVC</sequence>
<accession>A0A225E666</accession>